<dbReference type="EMBL" id="JBHMBE010000003">
    <property type="protein sequence ID" value="MFB9645629.1"/>
    <property type="molecule type" value="Genomic_DNA"/>
</dbReference>
<reference evidence="3 4" key="1">
    <citation type="submission" date="2024-09" db="EMBL/GenBank/DDBJ databases">
        <authorList>
            <person name="Sun Q."/>
            <person name="Mori K."/>
        </authorList>
    </citation>
    <scope>NUCLEOTIDE SEQUENCE [LARGE SCALE GENOMIC DNA]</scope>
    <source>
        <strain evidence="3 4">JCM 1342</strain>
    </source>
</reference>
<sequence>MVDDADVQTDGSPHTERATPVSGSLSRFGYALGALPGVVLHLVGSAVAWTFIQLNGLMVAGCGTDRPCNFAVTDAAVNGIQPLLIAVWAITSVSAFARALARGRSPWPVLGIGVGVSILITGLAYLALVIGAGVL</sequence>
<keyword evidence="2" id="KW-0812">Transmembrane</keyword>
<protein>
    <submittedName>
        <fullName evidence="3">Uncharacterized protein</fullName>
    </submittedName>
</protein>
<keyword evidence="2" id="KW-0472">Membrane</keyword>
<evidence type="ECO:0000313" key="3">
    <source>
        <dbReference type="EMBL" id="MFB9645629.1"/>
    </source>
</evidence>
<gene>
    <name evidence="3" type="ORF">ACFFPJ_07445</name>
</gene>
<proteinExistence type="predicted"/>
<organism evidence="3 4">
    <name type="scientific">Microbacterium terregens</name>
    <dbReference type="NCBI Taxonomy" id="69363"/>
    <lineage>
        <taxon>Bacteria</taxon>
        <taxon>Bacillati</taxon>
        <taxon>Actinomycetota</taxon>
        <taxon>Actinomycetes</taxon>
        <taxon>Micrococcales</taxon>
        <taxon>Microbacteriaceae</taxon>
        <taxon>Microbacterium</taxon>
    </lineage>
</organism>
<evidence type="ECO:0000313" key="4">
    <source>
        <dbReference type="Proteomes" id="UP001589611"/>
    </source>
</evidence>
<feature type="transmembrane region" description="Helical" evidence="2">
    <location>
        <begin position="28"/>
        <end position="52"/>
    </location>
</feature>
<accession>A0ABV5SZ46</accession>
<evidence type="ECO:0000256" key="2">
    <source>
        <dbReference type="SAM" id="Phobius"/>
    </source>
</evidence>
<feature type="region of interest" description="Disordered" evidence="1">
    <location>
        <begin position="1"/>
        <end position="21"/>
    </location>
</feature>
<dbReference type="RefSeq" id="WP_344712048.1">
    <property type="nucleotide sequence ID" value="NZ_BAAAWH010000001.1"/>
</dbReference>
<keyword evidence="2" id="KW-1133">Transmembrane helix</keyword>
<keyword evidence="4" id="KW-1185">Reference proteome</keyword>
<evidence type="ECO:0000256" key="1">
    <source>
        <dbReference type="SAM" id="MobiDB-lite"/>
    </source>
</evidence>
<comment type="caution">
    <text evidence="3">The sequence shown here is derived from an EMBL/GenBank/DDBJ whole genome shotgun (WGS) entry which is preliminary data.</text>
</comment>
<name>A0ABV5SZ46_9MICO</name>
<feature type="transmembrane region" description="Helical" evidence="2">
    <location>
        <begin position="79"/>
        <end position="97"/>
    </location>
</feature>
<feature type="transmembrane region" description="Helical" evidence="2">
    <location>
        <begin position="109"/>
        <end position="134"/>
    </location>
</feature>
<dbReference type="Proteomes" id="UP001589611">
    <property type="component" value="Unassembled WGS sequence"/>
</dbReference>